<reference evidence="5 6" key="1">
    <citation type="submission" date="2020-05" db="EMBL/GenBank/DDBJ databases">
        <title>Parvularcula mediterraneae sp. nov., isolated from polypropylene straw from shallow seawater of the seashore of Laganas in Zakynthos island, Greece.</title>
        <authorList>
            <person name="Szabo I."/>
            <person name="Al-Omari J."/>
            <person name="Rado J."/>
            <person name="Szerdahelyi G.S."/>
        </authorList>
    </citation>
    <scope>NUCLEOTIDE SEQUENCE [LARGE SCALE GENOMIC DNA]</scope>
    <source>
        <strain evidence="5 6">ZS-1/3</strain>
    </source>
</reference>
<dbReference type="InterPro" id="IPR057326">
    <property type="entry name" value="KR_dom"/>
</dbReference>
<dbReference type="PRINTS" id="PR00081">
    <property type="entry name" value="GDHRDH"/>
</dbReference>
<evidence type="ECO:0000313" key="5">
    <source>
        <dbReference type="EMBL" id="NNU15927.1"/>
    </source>
</evidence>
<name>A0A7Y3RMD9_9PROT</name>
<evidence type="ECO:0000256" key="3">
    <source>
        <dbReference type="RuleBase" id="RU000363"/>
    </source>
</evidence>
<dbReference type="InterPro" id="IPR051019">
    <property type="entry name" value="VLCFA-Steroid_DH"/>
</dbReference>
<gene>
    <name evidence="5" type="ORF">HK107_06270</name>
</gene>
<dbReference type="PANTHER" id="PTHR43899:SF13">
    <property type="entry name" value="RH59310P"/>
    <property type="match status" value="1"/>
</dbReference>
<dbReference type="InterPro" id="IPR002347">
    <property type="entry name" value="SDR_fam"/>
</dbReference>
<proteinExistence type="inferred from homology"/>
<evidence type="ECO:0000259" key="4">
    <source>
        <dbReference type="SMART" id="SM00822"/>
    </source>
</evidence>
<evidence type="ECO:0000313" key="6">
    <source>
        <dbReference type="Proteomes" id="UP000536835"/>
    </source>
</evidence>
<dbReference type="AlphaFoldDB" id="A0A7Y3RMD9"/>
<dbReference type="RefSeq" id="WP_173197759.1">
    <property type="nucleotide sequence ID" value="NZ_JABFCX010000002.1"/>
</dbReference>
<protein>
    <submittedName>
        <fullName evidence="5">SDR family oxidoreductase</fullName>
    </submittedName>
</protein>
<dbReference type="PIRSF" id="PIRSF000126">
    <property type="entry name" value="11-beta-HSD1"/>
    <property type="match status" value="1"/>
</dbReference>
<dbReference type="SMART" id="SM00822">
    <property type="entry name" value="PKS_KR"/>
    <property type="match status" value="1"/>
</dbReference>
<comment type="similarity">
    <text evidence="1 3">Belongs to the short-chain dehydrogenases/reductases (SDR) family.</text>
</comment>
<feature type="domain" description="Ketoreductase" evidence="4">
    <location>
        <begin position="3"/>
        <end position="187"/>
    </location>
</feature>
<dbReference type="GO" id="GO:0016491">
    <property type="term" value="F:oxidoreductase activity"/>
    <property type="evidence" value="ECO:0007669"/>
    <property type="project" value="UniProtKB-KW"/>
</dbReference>
<keyword evidence="2" id="KW-0560">Oxidoreductase</keyword>
<accession>A0A7Y3RMD9</accession>
<evidence type="ECO:0000256" key="2">
    <source>
        <dbReference type="ARBA" id="ARBA00023002"/>
    </source>
</evidence>
<dbReference type="Gene3D" id="3.40.50.720">
    <property type="entry name" value="NAD(P)-binding Rossmann-like Domain"/>
    <property type="match status" value="1"/>
</dbReference>
<dbReference type="InterPro" id="IPR036291">
    <property type="entry name" value="NAD(P)-bd_dom_sf"/>
</dbReference>
<dbReference type="PRINTS" id="PR00080">
    <property type="entry name" value="SDRFAMILY"/>
</dbReference>
<keyword evidence="6" id="KW-1185">Reference proteome</keyword>
<dbReference type="EMBL" id="JABFCX010000002">
    <property type="protein sequence ID" value="NNU15927.1"/>
    <property type="molecule type" value="Genomic_DNA"/>
</dbReference>
<dbReference type="PANTHER" id="PTHR43899">
    <property type="entry name" value="RH59310P"/>
    <property type="match status" value="1"/>
</dbReference>
<sequence>MTGTALITGASSGIGLELARIHARRKGNLVIVARSVGKLEELKSELESQHGISVLVIAEDLSSVGAAKRIHDRVQAEGIEIEVLINNAGFGGQGAFIERDWEADRDMIEVNVIALSELCRFFIPHMVARNKGRVLNVSSTAALIPGPLQATYFATKAFVTSLSNALHEELRKTKVTVTALMPGATETGFASEAGLEGTELFKETASAASVAKAGYSAMMAGKLNVIAGVPFARRITYALLPFIPKSRVLRVVRKTQETG</sequence>
<dbReference type="Proteomes" id="UP000536835">
    <property type="component" value="Unassembled WGS sequence"/>
</dbReference>
<evidence type="ECO:0000256" key="1">
    <source>
        <dbReference type="ARBA" id="ARBA00006484"/>
    </source>
</evidence>
<dbReference type="Pfam" id="PF00106">
    <property type="entry name" value="adh_short"/>
    <property type="match status" value="1"/>
</dbReference>
<comment type="caution">
    <text evidence="5">The sequence shown here is derived from an EMBL/GenBank/DDBJ whole genome shotgun (WGS) entry which is preliminary data.</text>
</comment>
<dbReference type="SUPFAM" id="SSF51735">
    <property type="entry name" value="NAD(P)-binding Rossmann-fold domains"/>
    <property type="match status" value="1"/>
</dbReference>
<organism evidence="5 6">
    <name type="scientific">Parvularcula mediterranea</name>
    <dbReference type="NCBI Taxonomy" id="2732508"/>
    <lineage>
        <taxon>Bacteria</taxon>
        <taxon>Pseudomonadati</taxon>
        <taxon>Pseudomonadota</taxon>
        <taxon>Alphaproteobacteria</taxon>
        <taxon>Parvularculales</taxon>
        <taxon>Parvularculaceae</taxon>
        <taxon>Parvularcula</taxon>
    </lineage>
</organism>